<keyword evidence="4" id="KW-1133">Transmembrane helix</keyword>
<dbReference type="OrthoDB" id="5835829at2759"/>
<accession>A0A137NRB7</accession>
<keyword evidence="4" id="KW-0472">Membrane</keyword>
<name>A0A137NRB7_CONC2</name>
<dbReference type="Pfam" id="PF00201">
    <property type="entry name" value="UDPGT"/>
    <property type="match status" value="1"/>
</dbReference>
<keyword evidence="5" id="KW-0732">Signal</keyword>
<dbReference type="CDD" id="cd03784">
    <property type="entry name" value="GT1_Gtf-like"/>
    <property type="match status" value="1"/>
</dbReference>
<keyword evidence="7" id="KW-1185">Reference proteome</keyword>
<comment type="similarity">
    <text evidence="3">Belongs to the UDP-glycosyltransferase family.</text>
</comment>
<evidence type="ECO:0000313" key="7">
    <source>
        <dbReference type="Proteomes" id="UP000070444"/>
    </source>
</evidence>
<dbReference type="GO" id="GO:0008194">
    <property type="term" value="F:UDP-glycosyltransferase activity"/>
    <property type="evidence" value="ECO:0007669"/>
    <property type="project" value="InterPro"/>
</dbReference>
<feature type="transmembrane region" description="Helical" evidence="4">
    <location>
        <begin position="514"/>
        <end position="538"/>
    </location>
</feature>
<evidence type="ECO:0000256" key="2">
    <source>
        <dbReference type="ARBA" id="ARBA00022679"/>
    </source>
</evidence>
<dbReference type="EMBL" id="KQ964914">
    <property type="protein sequence ID" value="KXN65313.1"/>
    <property type="molecule type" value="Genomic_DNA"/>
</dbReference>
<dbReference type="PROSITE" id="PS00375">
    <property type="entry name" value="UDPGT"/>
    <property type="match status" value="1"/>
</dbReference>
<keyword evidence="1 3" id="KW-0328">Glycosyltransferase</keyword>
<keyword evidence="2 3" id="KW-0808">Transferase</keyword>
<dbReference type="InterPro" id="IPR002213">
    <property type="entry name" value="UDP_glucos_trans"/>
</dbReference>
<evidence type="ECO:0000256" key="4">
    <source>
        <dbReference type="SAM" id="Phobius"/>
    </source>
</evidence>
<proteinExistence type="inferred from homology"/>
<organism evidence="6 7">
    <name type="scientific">Conidiobolus coronatus (strain ATCC 28846 / CBS 209.66 / NRRL 28638)</name>
    <name type="common">Delacroixia coronata</name>
    <dbReference type="NCBI Taxonomy" id="796925"/>
    <lineage>
        <taxon>Eukaryota</taxon>
        <taxon>Fungi</taxon>
        <taxon>Fungi incertae sedis</taxon>
        <taxon>Zoopagomycota</taxon>
        <taxon>Entomophthoromycotina</taxon>
        <taxon>Entomophthoromycetes</taxon>
        <taxon>Entomophthorales</taxon>
        <taxon>Ancylistaceae</taxon>
        <taxon>Conidiobolus</taxon>
    </lineage>
</organism>
<evidence type="ECO:0000256" key="1">
    <source>
        <dbReference type="ARBA" id="ARBA00022676"/>
    </source>
</evidence>
<dbReference type="InterPro" id="IPR035595">
    <property type="entry name" value="UDP_glycos_trans_CS"/>
</dbReference>
<protein>
    <submittedName>
        <fullName evidence="6">Glycosyltransferase family 1 protein</fullName>
    </submittedName>
</protein>
<dbReference type="SUPFAM" id="SSF53756">
    <property type="entry name" value="UDP-Glycosyltransferase/glycogen phosphorylase"/>
    <property type="match status" value="1"/>
</dbReference>
<feature type="chain" id="PRO_5007293924" evidence="5">
    <location>
        <begin position="19"/>
        <end position="550"/>
    </location>
</feature>
<evidence type="ECO:0000256" key="3">
    <source>
        <dbReference type="RuleBase" id="RU003718"/>
    </source>
</evidence>
<dbReference type="Proteomes" id="UP000070444">
    <property type="component" value="Unassembled WGS sequence"/>
</dbReference>
<feature type="signal peptide" evidence="5">
    <location>
        <begin position="1"/>
        <end position="18"/>
    </location>
</feature>
<dbReference type="OMA" id="WETEEMT"/>
<dbReference type="InterPro" id="IPR050271">
    <property type="entry name" value="UDP-glycosyltransferase"/>
</dbReference>
<keyword evidence="4" id="KW-0812">Transmembrane</keyword>
<dbReference type="AlphaFoldDB" id="A0A137NRB7"/>
<evidence type="ECO:0000313" key="6">
    <source>
        <dbReference type="EMBL" id="KXN65313.1"/>
    </source>
</evidence>
<gene>
    <name evidence="6" type="ORF">CONCODRAFT_20791</name>
</gene>
<reference evidence="6 7" key="1">
    <citation type="journal article" date="2015" name="Genome Biol. Evol.">
        <title>Phylogenomic analyses indicate that early fungi evolved digesting cell walls of algal ancestors of land plants.</title>
        <authorList>
            <person name="Chang Y."/>
            <person name="Wang S."/>
            <person name="Sekimoto S."/>
            <person name="Aerts A.L."/>
            <person name="Choi C."/>
            <person name="Clum A."/>
            <person name="LaButti K.M."/>
            <person name="Lindquist E.A."/>
            <person name="Yee Ngan C."/>
            <person name="Ohm R.A."/>
            <person name="Salamov A.A."/>
            <person name="Grigoriev I.V."/>
            <person name="Spatafora J.W."/>
            <person name="Berbee M.L."/>
        </authorList>
    </citation>
    <scope>NUCLEOTIDE SEQUENCE [LARGE SCALE GENOMIC DNA]</scope>
    <source>
        <strain evidence="6 7">NRRL 28638</strain>
    </source>
</reference>
<dbReference type="Gene3D" id="3.40.50.2000">
    <property type="entry name" value="Glycogen Phosphorylase B"/>
    <property type="match status" value="2"/>
</dbReference>
<evidence type="ECO:0000256" key="5">
    <source>
        <dbReference type="SAM" id="SignalP"/>
    </source>
</evidence>
<sequence>MKLNNLLNLSILTQLTTGVSLTDSEDPLNIAISVTLGSKSHVKYLFEISKKLTSRGHKITYLCSEQTLKFTNGYNITHKIVSNVNMDLLNDDIKPFTSTSKLSLGPASFKTSMVQIYTESFPLYEKYYREEKPDLIICDFVSASCIESAAKNSIPLIIGYQPFSVAVRKPYLTMSHGLTPTTIENYSFWERFQHGLIDPFKALYDFYDLFSNLNRVRKQFGIPEEFALTHFTNLGLGIVNNYVGFENPRSLPSNVFPIGPIFPETPSPLNSELDNFLNTHKKVLYIAFGSLIKFSPELSTNLLQHFQKLLDNGWIDGIVWGGMKNTNLDEFPKSYSVNGIEYSTEKILDGTHNSFNLLSWAPQDSILNHRNVKLFMTHCGLDSIYESIQSGTPMLAIPHFGDQPRNAVLIKEHGIGDYIEWPIEGDDLIHKKMVNLLDPANKRLQSKLNQFQKISQFSSNRKLFAADLIETYAYQAKTCRLTETPKMFEIPCEVKPFLSLDQQISTVKANLIDVYAVGIIILLSVVVLIAFATGKLIYKTYKIFRKEKKD</sequence>
<dbReference type="PANTHER" id="PTHR48043">
    <property type="entry name" value="EG:EG0003.4 PROTEIN-RELATED"/>
    <property type="match status" value="1"/>
</dbReference>
<dbReference type="PANTHER" id="PTHR48043:SF145">
    <property type="entry name" value="FI06409P-RELATED"/>
    <property type="match status" value="1"/>
</dbReference>